<evidence type="ECO:0000259" key="7">
    <source>
        <dbReference type="Pfam" id="PF17917"/>
    </source>
</evidence>
<evidence type="ECO:0000259" key="8">
    <source>
        <dbReference type="Pfam" id="PF24626"/>
    </source>
</evidence>
<dbReference type="InterPro" id="IPR056924">
    <property type="entry name" value="SH3_Tf2-1"/>
</dbReference>
<evidence type="ECO:0000256" key="4">
    <source>
        <dbReference type="ARBA" id="ARBA00022759"/>
    </source>
</evidence>
<feature type="domain" description="Tf2-1-like SH3-like" evidence="8">
    <location>
        <begin position="260"/>
        <end position="286"/>
    </location>
</feature>
<organism evidence="9 10">
    <name type="scientific">Solanum verrucosum</name>
    <dbReference type="NCBI Taxonomy" id="315347"/>
    <lineage>
        <taxon>Eukaryota</taxon>
        <taxon>Viridiplantae</taxon>
        <taxon>Streptophyta</taxon>
        <taxon>Embryophyta</taxon>
        <taxon>Tracheophyta</taxon>
        <taxon>Spermatophyta</taxon>
        <taxon>Magnoliopsida</taxon>
        <taxon>eudicotyledons</taxon>
        <taxon>Gunneridae</taxon>
        <taxon>Pentapetalae</taxon>
        <taxon>asterids</taxon>
        <taxon>lamiids</taxon>
        <taxon>Solanales</taxon>
        <taxon>Solanaceae</taxon>
        <taxon>Solanoideae</taxon>
        <taxon>Solaneae</taxon>
        <taxon>Solanum</taxon>
    </lineage>
</organism>
<dbReference type="AlphaFoldDB" id="A0AAF0PZX0"/>
<keyword evidence="3" id="KW-0540">Nuclease</keyword>
<dbReference type="PANTHER" id="PTHR34072">
    <property type="entry name" value="ENZYMATIC POLYPROTEIN-RELATED"/>
    <property type="match status" value="1"/>
</dbReference>
<reference evidence="9" key="1">
    <citation type="submission" date="2023-08" db="EMBL/GenBank/DDBJ databases">
        <title>A de novo genome assembly of Solanum verrucosum Schlechtendal, a Mexican diploid species geographically isolated from the other diploid A-genome species in potato relatives.</title>
        <authorList>
            <person name="Hosaka K."/>
        </authorList>
    </citation>
    <scope>NUCLEOTIDE SEQUENCE</scope>
    <source>
        <tissue evidence="9">Young leaves</tissue>
    </source>
</reference>
<dbReference type="InterPro" id="IPR043502">
    <property type="entry name" value="DNA/RNA_pol_sf"/>
</dbReference>
<dbReference type="GO" id="GO:0016787">
    <property type="term" value="F:hydrolase activity"/>
    <property type="evidence" value="ECO:0007669"/>
    <property type="project" value="UniProtKB-KW"/>
</dbReference>
<dbReference type="Proteomes" id="UP001234989">
    <property type="component" value="Chromosome 2"/>
</dbReference>
<proteinExistence type="predicted"/>
<feature type="domain" description="Reverse transcriptase RNase H-like" evidence="7">
    <location>
        <begin position="77"/>
        <end position="168"/>
    </location>
</feature>
<keyword evidence="4" id="KW-0255">Endonuclease</keyword>
<protein>
    <recommendedName>
        <fullName evidence="11">Reverse transcriptase RNase H-like domain-containing protein</fullName>
    </recommendedName>
</protein>
<evidence type="ECO:0000256" key="1">
    <source>
        <dbReference type="ARBA" id="ARBA00022679"/>
    </source>
</evidence>
<evidence type="ECO:0000256" key="5">
    <source>
        <dbReference type="ARBA" id="ARBA00022801"/>
    </source>
</evidence>
<dbReference type="CDD" id="cd09274">
    <property type="entry name" value="RNase_HI_RT_Ty3"/>
    <property type="match status" value="1"/>
</dbReference>
<dbReference type="GO" id="GO:0004519">
    <property type="term" value="F:endonuclease activity"/>
    <property type="evidence" value="ECO:0007669"/>
    <property type="project" value="UniProtKB-KW"/>
</dbReference>
<dbReference type="InterPro" id="IPR041373">
    <property type="entry name" value="RT_RNaseH"/>
</dbReference>
<evidence type="ECO:0000256" key="3">
    <source>
        <dbReference type="ARBA" id="ARBA00022722"/>
    </source>
</evidence>
<evidence type="ECO:0008006" key="11">
    <source>
        <dbReference type="Google" id="ProtNLM"/>
    </source>
</evidence>
<gene>
    <name evidence="9" type="ORF">MTR67_007574</name>
</gene>
<accession>A0AAF0PZX0</accession>
<evidence type="ECO:0000256" key="2">
    <source>
        <dbReference type="ARBA" id="ARBA00022695"/>
    </source>
</evidence>
<sequence>MDSEIPILESVPVVNEFSEVFPDDLLSIPPEREIDFCIDLLPDTQPISIPHYKMALELKDRLTSAPVLILPNGADGFVVYCDASRIGLRCVLIQNGKVISYASRQLKVHENNYPTHDLELAAMVFSLMILRHYLYGVHVDVFTDHKSLQYVFNQKDLNLRQRRWLELFKDSDMGVLYHPGKANVVADALSRLSIGSVAHIEEDKKELVQDVHGLARFGVQLVDSTKGGVMVHNGSESSFVMDVKTKQGLDPILVELEEMVAYELDLPNELASVHPVFHVSMLKKCVGDSTSIVPLEGLGVDENLSFEKVPIEILDRQVKKLRNKEVVFVKVLWRNHLVEGAT</sequence>
<dbReference type="PANTHER" id="PTHR34072:SF59">
    <property type="entry name" value="CCHC-TYPE INTEGRASE"/>
    <property type="match status" value="1"/>
</dbReference>
<name>A0AAF0PZX0_SOLVR</name>
<keyword evidence="2" id="KW-0548">Nucleotidyltransferase</keyword>
<dbReference type="EMBL" id="CP133613">
    <property type="protein sequence ID" value="WMV14189.1"/>
    <property type="molecule type" value="Genomic_DNA"/>
</dbReference>
<dbReference type="SUPFAM" id="SSF56672">
    <property type="entry name" value="DNA/RNA polymerases"/>
    <property type="match status" value="1"/>
</dbReference>
<evidence type="ECO:0000313" key="10">
    <source>
        <dbReference type="Proteomes" id="UP001234989"/>
    </source>
</evidence>
<dbReference type="Pfam" id="PF24626">
    <property type="entry name" value="SH3_Tf2-1"/>
    <property type="match status" value="1"/>
</dbReference>
<dbReference type="Pfam" id="PF17917">
    <property type="entry name" value="RT_RNaseH"/>
    <property type="match status" value="1"/>
</dbReference>
<dbReference type="GO" id="GO:0003964">
    <property type="term" value="F:RNA-directed DNA polymerase activity"/>
    <property type="evidence" value="ECO:0007669"/>
    <property type="project" value="UniProtKB-KW"/>
</dbReference>
<keyword evidence="10" id="KW-1185">Reference proteome</keyword>
<evidence type="ECO:0000313" key="9">
    <source>
        <dbReference type="EMBL" id="WMV14189.1"/>
    </source>
</evidence>
<evidence type="ECO:0000256" key="6">
    <source>
        <dbReference type="ARBA" id="ARBA00022918"/>
    </source>
</evidence>
<keyword evidence="1" id="KW-0808">Transferase</keyword>
<keyword evidence="6" id="KW-0695">RNA-directed DNA polymerase</keyword>
<keyword evidence="5" id="KW-0378">Hydrolase</keyword>